<dbReference type="RefSeq" id="WP_088582475.1">
    <property type="nucleotide sequence ID" value="NZ_CP022048.2"/>
</dbReference>
<proteinExistence type="predicted"/>
<evidence type="ECO:0000313" key="1">
    <source>
        <dbReference type="EMBL" id="ASE39156.1"/>
    </source>
</evidence>
<organism evidence="1 2">
    <name type="scientific">Brevundimonas vesicularis</name>
    <name type="common">Pseudomonas vesicularis</name>
    <dbReference type="NCBI Taxonomy" id="41276"/>
    <lineage>
        <taxon>Bacteria</taxon>
        <taxon>Pseudomonadati</taxon>
        <taxon>Pseudomonadota</taxon>
        <taxon>Alphaproteobacteria</taxon>
        <taxon>Caulobacterales</taxon>
        <taxon>Caulobacteraceae</taxon>
        <taxon>Brevundimonas</taxon>
    </lineage>
</organism>
<name>A0A1Z3U778_BREVE</name>
<dbReference type="Proteomes" id="UP000197050">
    <property type="component" value="Chromosome"/>
</dbReference>
<dbReference type="GeneID" id="34015730"/>
<gene>
    <name evidence="1" type="ORF">CEP68_06370</name>
</gene>
<dbReference type="KEGG" id="bvc:CEP68_06370"/>
<sequence>MKRNWQVQTLNVQFAQKRCDVGLTDGALYVNVSFPFDPKGDQKESEVQRRALAQAKALFAEAADANVHPID</sequence>
<dbReference type="EMBL" id="CP022048">
    <property type="protein sequence ID" value="ASE39156.1"/>
    <property type="molecule type" value="Genomic_DNA"/>
</dbReference>
<reference evidence="2" key="1">
    <citation type="submission" date="2017-06" db="EMBL/GenBank/DDBJ databases">
        <title>FDA dAtabase for Regulatory Grade micrObial Sequences (FDA-ARGOS): Supporting development and validation of Infectious Disease Dx tests.</title>
        <authorList>
            <person name="Minogue T."/>
            <person name="Wolcott M."/>
            <person name="Wasieloski L."/>
            <person name="Aguilar W."/>
            <person name="Moore D."/>
            <person name="Tallon L."/>
            <person name="Sadzewicz L."/>
            <person name="Sengamalay N."/>
            <person name="Ott S."/>
            <person name="Godinez A."/>
            <person name="Nagaraj S."/>
            <person name="Nadendla S."/>
            <person name="Geyer C."/>
            <person name="Sichtig H."/>
        </authorList>
    </citation>
    <scope>NUCLEOTIDE SEQUENCE [LARGE SCALE GENOMIC DNA]</scope>
    <source>
        <strain evidence="2">FDAARGOS_289</strain>
    </source>
</reference>
<protein>
    <submittedName>
        <fullName evidence="1">Uncharacterized protein</fullName>
    </submittedName>
</protein>
<dbReference type="AlphaFoldDB" id="A0A1Z3U778"/>
<evidence type="ECO:0000313" key="2">
    <source>
        <dbReference type="Proteomes" id="UP000197050"/>
    </source>
</evidence>
<accession>A0A1Z3U778</accession>